<gene>
    <name evidence="1" type="ORF">C7450_10725</name>
</gene>
<dbReference type="EMBL" id="QJJK01000007">
    <property type="protein sequence ID" value="PXW56988.1"/>
    <property type="molecule type" value="Genomic_DNA"/>
</dbReference>
<comment type="caution">
    <text evidence="1">The sequence shown here is derived from an EMBL/GenBank/DDBJ whole genome shotgun (WGS) entry which is preliminary data.</text>
</comment>
<organism evidence="1 2">
    <name type="scientific">Chelatococcus asaccharovorans</name>
    <dbReference type="NCBI Taxonomy" id="28210"/>
    <lineage>
        <taxon>Bacteria</taxon>
        <taxon>Pseudomonadati</taxon>
        <taxon>Pseudomonadota</taxon>
        <taxon>Alphaproteobacteria</taxon>
        <taxon>Hyphomicrobiales</taxon>
        <taxon>Chelatococcaceae</taxon>
        <taxon>Chelatococcus</taxon>
    </lineage>
</organism>
<keyword evidence="2" id="KW-1185">Reference proteome</keyword>
<evidence type="ECO:0000313" key="2">
    <source>
        <dbReference type="Proteomes" id="UP000248021"/>
    </source>
</evidence>
<accession>A0A2V3U3X8</accession>
<dbReference type="AlphaFoldDB" id="A0A2V3U3X8"/>
<proteinExistence type="predicted"/>
<evidence type="ECO:0000313" key="1">
    <source>
        <dbReference type="EMBL" id="PXW56988.1"/>
    </source>
</evidence>
<dbReference type="RefSeq" id="WP_170147278.1">
    <property type="nucleotide sequence ID" value="NZ_JAHBRY010000001.1"/>
</dbReference>
<name>A0A2V3U3X8_9HYPH</name>
<sequence length="45" mass="4906">MSERIVCVDDDGVDELGNPYLYRVAPELIAQCGDRQIHPGKTCAG</sequence>
<dbReference type="Proteomes" id="UP000248021">
    <property type="component" value="Unassembled WGS sequence"/>
</dbReference>
<protein>
    <submittedName>
        <fullName evidence="1">Uncharacterized protein</fullName>
    </submittedName>
</protein>
<reference evidence="1 2" key="1">
    <citation type="submission" date="2018-05" db="EMBL/GenBank/DDBJ databases">
        <title>Genomic Encyclopedia of Type Strains, Phase IV (KMG-IV): sequencing the most valuable type-strain genomes for metagenomic binning, comparative biology and taxonomic classification.</title>
        <authorList>
            <person name="Goeker M."/>
        </authorList>
    </citation>
    <scope>NUCLEOTIDE SEQUENCE [LARGE SCALE GENOMIC DNA]</scope>
    <source>
        <strain evidence="1 2">DSM 6462</strain>
    </source>
</reference>